<keyword evidence="6" id="KW-0325">Glycoprotein</keyword>
<dbReference type="Gene3D" id="1.25.40.20">
    <property type="entry name" value="Ankyrin repeat-containing domain"/>
    <property type="match status" value="1"/>
</dbReference>
<dbReference type="PROSITE" id="PS50297">
    <property type="entry name" value="ANK_REP_REGION"/>
    <property type="match status" value="1"/>
</dbReference>
<feature type="repeat" description="ANK" evidence="8">
    <location>
        <begin position="21"/>
        <end position="48"/>
    </location>
</feature>
<evidence type="ECO:0000313" key="10">
    <source>
        <dbReference type="WBParaSite" id="maker-uti_cns_0000422-snap-gene-1.8-mRNA-1"/>
    </source>
</evidence>
<dbReference type="SUPFAM" id="SSF48403">
    <property type="entry name" value="Ankyrin repeat"/>
    <property type="match status" value="1"/>
</dbReference>
<keyword evidence="5" id="KW-0406">Ion transport</keyword>
<dbReference type="AlphaFoldDB" id="A0A1I8FZD2"/>
<evidence type="ECO:0000256" key="6">
    <source>
        <dbReference type="ARBA" id="ARBA00023180"/>
    </source>
</evidence>
<evidence type="ECO:0000313" key="9">
    <source>
        <dbReference type="Proteomes" id="UP000095280"/>
    </source>
</evidence>
<sequence>MNCIRLLLSVNPILIDAQNREEKTALHLAAQSGQAEVVSHLLSCGASLIKDCNGYLFVNYATRAKEKEVLIAVIQHARWTEVLLSVSVGCCPVFECIQYLPECASMALDRSITDKGYKTVYDFSLLQFAVEKIPVYEETLGQKYPFLPILRHMVNLNRVSLLTHPLCEAYLSMKWYEIC</sequence>
<keyword evidence="3" id="KW-0677">Repeat</keyword>
<dbReference type="Pfam" id="PF12796">
    <property type="entry name" value="Ank_2"/>
    <property type="match status" value="1"/>
</dbReference>
<dbReference type="GO" id="GO:1902495">
    <property type="term" value="C:transmembrane transporter complex"/>
    <property type="evidence" value="ECO:0007669"/>
    <property type="project" value="TreeGrafter"/>
</dbReference>
<keyword evidence="2" id="KW-0716">Sensory transduction</keyword>
<name>A0A1I8FZD2_9PLAT</name>
<dbReference type="WBParaSite" id="maker-uti_cns_0000422-snap-gene-1.8-mRNA-1">
    <property type="protein sequence ID" value="maker-uti_cns_0000422-snap-gene-1.8-mRNA-1"/>
    <property type="gene ID" value="maker-uti_cns_0000422-snap-gene-1.8"/>
</dbReference>
<dbReference type="InterPro" id="IPR036770">
    <property type="entry name" value="Ankyrin_rpt-contain_sf"/>
</dbReference>
<evidence type="ECO:0000256" key="3">
    <source>
        <dbReference type="ARBA" id="ARBA00022737"/>
    </source>
</evidence>
<organism evidence="9 10">
    <name type="scientific">Macrostomum lignano</name>
    <dbReference type="NCBI Taxonomy" id="282301"/>
    <lineage>
        <taxon>Eukaryota</taxon>
        <taxon>Metazoa</taxon>
        <taxon>Spiralia</taxon>
        <taxon>Lophotrochozoa</taxon>
        <taxon>Platyhelminthes</taxon>
        <taxon>Rhabditophora</taxon>
        <taxon>Macrostomorpha</taxon>
        <taxon>Macrostomida</taxon>
        <taxon>Macrostomidae</taxon>
        <taxon>Macrostomum</taxon>
    </lineage>
</organism>
<dbReference type="Proteomes" id="UP000095280">
    <property type="component" value="Unplaced"/>
</dbReference>
<proteinExistence type="predicted"/>
<keyword evidence="9" id="KW-1185">Reference proteome</keyword>
<protein>
    <submittedName>
        <fullName evidence="10">ANK_REP_REGION domain-containing protein</fullName>
    </submittedName>
</protein>
<reference evidence="10" key="1">
    <citation type="submission" date="2016-11" db="UniProtKB">
        <authorList>
            <consortium name="WormBaseParasite"/>
        </authorList>
    </citation>
    <scope>IDENTIFICATION</scope>
</reference>
<dbReference type="SMART" id="SM00248">
    <property type="entry name" value="ANK"/>
    <property type="match status" value="2"/>
</dbReference>
<dbReference type="PANTHER" id="PTHR47143">
    <property type="entry name" value="TRANSIENT RECEPTOR POTENTIAL CATION CHANNEL PROTEIN PAINLESS"/>
    <property type="match status" value="1"/>
</dbReference>
<dbReference type="GO" id="GO:0022857">
    <property type="term" value="F:transmembrane transporter activity"/>
    <property type="evidence" value="ECO:0007669"/>
    <property type="project" value="TreeGrafter"/>
</dbReference>
<dbReference type="GO" id="GO:0034220">
    <property type="term" value="P:monoatomic ion transmembrane transport"/>
    <property type="evidence" value="ECO:0007669"/>
    <property type="project" value="UniProtKB-KW"/>
</dbReference>
<dbReference type="InterPro" id="IPR002110">
    <property type="entry name" value="Ankyrin_rpt"/>
</dbReference>
<dbReference type="PANTHER" id="PTHR47143:SF1">
    <property type="entry name" value="ION_TRANS DOMAIN-CONTAINING PROTEIN"/>
    <property type="match status" value="1"/>
</dbReference>
<evidence type="ECO:0000256" key="4">
    <source>
        <dbReference type="ARBA" id="ARBA00023043"/>
    </source>
</evidence>
<evidence type="ECO:0000256" key="7">
    <source>
        <dbReference type="ARBA" id="ARBA00023303"/>
    </source>
</evidence>
<evidence type="ECO:0000256" key="2">
    <source>
        <dbReference type="ARBA" id="ARBA00022606"/>
    </source>
</evidence>
<dbReference type="PROSITE" id="PS50088">
    <property type="entry name" value="ANK_REPEAT"/>
    <property type="match status" value="1"/>
</dbReference>
<evidence type="ECO:0000256" key="5">
    <source>
        <dbReference type="ARBA" id="ARBA00023065"/>
    </source>
</evidence>
<keyword evidence="4 8" id="KW-0040">ANK repeat</keyword>
<keyword evidence="7" id="KW-0407">Ion channel</keyword>
<dbReference type="InterPro" id="IPR052076">
    <property type="entry name" value="TRP_cation_channel"/>
</dbReference>
<accession>A0A1I8FZD2</accession>
<evidence type="ECO:0000256" key="8">
    <source>
        <dbReference type="PROSITE-ProRule" id="PRU00023"/>
    </source>
</evidence>
<evidence type="ECO:0000256" key="1">
    <source>
        <dbReference type="ARBA" id="ARBA00022448"/>
    </source>
</evidence>
<keyword evidence="1" id="KW-0813">Transport</keyword>